<dbReference type="Gene3D" id="1.10.238.10">
    <property type="entry name" value="EF-hand"/>
    <property type="match status" value="1"/>
</dbReference>
<dbReference type="InterPro" id="IPR011992">
    <property type="entry name" value="EF-hand-dom_pair"/>
</dbReference>
<feature type="signal peptide" evidence="2">
    <location>
        <begin position="1"/>
        <end position="23"/>
    </location>
</feature>
<evidence type="ECO:0000256" key="2">
    <source>
        <dbReference type="SAM" id="SignalP"/>
    </source>
</evidence>
<evidence type="ECO:0000256" key="1">
    <source>
        <dbReference type="ARBA" id="ARBA00022837"/>
    </source>
</evidence>
<proteinExistence type="predicted"/>
<protein>
    <submittedName>
        <fullName evidence="3">Uncharacterized protein</fullName>
    </submittedName>
</protein>
<dbReference type="EMBL" id="BDSP01000048">
    <property type="protein sequence ID" value="GAX12055.1"/>
    <property type="molecule type" value="Genomic_DNA"/>
</dbReference>
<dbReference type="PROSITE" id="PS00018">
    <property type="entry name" value="EF_HAND_1"/>
    <property type="match status" value="1"/>
</dbReference>
<accession>A0A1Z5JDI1</accession>
<dbReference type="Proteomes" id="UP000198406">
    <property type="component" value="Unassembled WGS sequence"/>
</dbReference>
<comment type="caution">
    <text evidence="3">The sequence shown here is derived from an EMBL/GenBank/DDBJ whole genome shotgun (WGS) entry which is preliminary data.</text>
</comment>
<sequence>MKFHAFVKLCSLLTVLRWDVVVAAVENVEISADGSIQEAAVVEAAAEEVETPPEKPIIDPKCPDRDHIIRCAGAYLDTNKNNKLDRSELQAAIDSLPWYAQGVLKILGSVDKMMKKCDVDKDDAISMDYDMSNNKEDCLATCFKRRAFKSSFFPECDL</sequence>
<keyword evidence="4" id="KW-1185">Reference proteome</keyword>
<reference evidence="3 4" key="1">
    <citation type="journal article" date="2015" name="Plant Cell">
        <title>Oil accumulation by the oleaginous diatom Fistulifera solaris as revealed by the genome and transcriptome.</title>
        <authorList>
            <person name="Tanaka T."/>
            <person name="Maeda Y."/>
            <person name="Veluchamy A."/>
            <person name="Tanaka M."/>
            <person name="Abida H."/>
            <person name="Marechal E."/>
            <person name="Bowler C."/>
            <person name="Muto M."/>
            <person name="Sunaga Y."/>
            <person name="Tanaka M."/>
            <person name="Yoshino T."/>
            <person name="Taniguchi T."/>
            <person name="Fukuda Y."/>
            <person name="Nemoto M."/>
            <person name="Matsumoto M."/>
            <person name="Wong P.S."/>
            <person name="Aburatani S."/>
            <person name="Fujibuchi W."/>
        </authorList>
    </citation>
    <scope>NUCLEOTIDE SEQUENCE [LARGE SCALE GENOMIC DNA]</scope>
    <source>
        <strain evidence="3 4">JPCC DA0580</strain>
    </source>
</reference>
<organism evidence="3 4">
    <name type="scientific">Fistulifera solaris</name>
    <name type="common">Oleaginous diatom</name>
    <dbReference type="NCBI Taxonomy" id="1519565"/>
    <lineage>
        <taxon>Eukaryota</taxon>
        <taxon>Sar</taxon>
        <taxon>Stramenopiles</taxon>
        <taxon>Ochrophyta</taxon>
        <taxon>Bacillariophyta</taxon>
        <taxon>Bacillariophyceae</taxon>
        <taxon>Bacillariophycidae</taxon>
        <taxon>Naviculales</taxon>
        <taxon>Naviculaceae</taxon>
        <taxon>Fistulifera</taxon>
    </lineage>
</organism>
<dbReference type="InterPro" id="IPR018247">
    <property type="entry name" value="EF_Hand_1_Ca_BS"/>
</dbReference>
<keyword evidence="2" id="KW-0732">Signal</keyword>
<feature type="chain" id="PRO_5013097268" evidence="2">
    <location>
        <begin position="24"/>
        <end position="158"/>
    </location>
</feature>
<dbReference type="OrthoDB" id="191686at2759"/>
<dbReference type="InParanoid" id="A0A1Z5JDI1"/>
<evidence type="ECO:0000313" key="4">
    <source>
        <dbReference type="Proteomes" id="UP000198406"/>
    </source>
</evidence>
<dbReference type="AlphaFoldDB" id="A0A1Z5JDI1"/>
<keyword evidence="1" id="KW-0106">Calcium</keyword>
<evidence type="ECO:0000313" key="3">
    <source>
        <dbReference type="EMBL" id="GAX12055.1"/>
    </source>
</evidence>
<dbReference type="SUPFAM" id="SSF47473">
    <property type="entry name" value="EF-hand"/>
    <property type="match status" value="1"/>
</dbReference>
<gene>
    <name evidence="3" type="ORF">FisN_8Lu179</name>
</gene>
<name>A0A1Z5JDI1_FISSO</name>